<feature type="region of interest" description="Disordered" evidence="1">
    <location>
        <begin position="110"/>
        <end position="176"/>
    </location>
</feature>
<proteinExistence type="predicted"/>
<dbReference type="AlphaFoldDB" id="A0A1H8J4T1"/>
<protein>
    <submittedName>
        <fullName evidence="2">Uncharacterized protein</fullName>
    </submittedName>
</protein>
<feature type="compositionally biased region" description="Low complexity" evidence="1">
    <location>
        <begin position="206"/>
        <end position="248"/>
    </location>
</feature>
<reference evidence="2 3" key="1">
    <citation type="submission" date="2016-10" db="EMBL/GenBank/DDBJ databases">
        <authorList>
            <person name="de Groot N.N."/>
        </authorList>
    </citation>
    <scope>NUCLEOTIDE SEQUENCE [LARGE SCALE GENOMIC DNA]</scope>
    <source>
        <strain evidence="2 3">CGMCC 4.2026</strain>
    </source>
</reference>
<organism evidence="2 3">
    <name type="scientific">Actinacidiphila rubida</name>
    <dbReference type="NCBI Taxonomy" id="310780"/>
    <lineage>
        <taxon>Bacteria</taxon>
        <taxon>Bacillati</taxon>
        <taxon>Actinomycetota</taxon>
        <taxon>Actinomycetes</taxon>
        <taxon>Kitasatosporales</taxon>
        <taxon>Streptomycetaceae</taxon>
        <taxon>Actinacidiphila</taxon>
    </lineage>
</organism>
<evidence type="ECO:0000313" key="3">
    <source>
        <dbReference type="Proteomes" id="UP000181951"/>
    </source>
</evidence>
<feature type="compositionally biased region" description="Basic residues" evidence="1">
    <location>
        <begin position="159"/>
        <end position="176"/>
    </location>
</feature>
<evidence type="ECO:0000313" key="2">
    <source>
        <dbReference type="EMBL" id="SEN75601.1"/>
    </source>
</evidence>
<keyword evidence="3" id="KW-1185">Reference proteome</keyword>
<evidence type="ECO:0000256" key="1">
    <source>
        <dbReference type="SAM" id="MobiDB-lite"/>
    </source>
</evidence>
<gene>
    <name evidence="2" type="ORF">SAMN05216267_1009167</name>
</gene>
<name>A0A1H8J4T1_9ACTN</name>
<dbReference type="Proteomes" id="UP000181951">
    <property type="component" value="Unassembled WGS sequence"/>
</dbReference>
<accession>A0A1H8J4T1</accession>
<sequence>MDYCYSCRRTLNGALVCPGCGAYAPDIAPPASAYMGNTAAAPAAWDAFGAAPSGHPGASAGPLPTMQNMQVPGYAAPGEHAYAAPYAEPGLPGGAHPAAGHGYAGRDAVRIEPARPRPATPRRLPAELTEEDGDLPGGELPGGDVPSVLGPPSLAPTLHRGRAARRRQLARWKKNRRRAGVATAFALFGGGVTVASMQGHSGKDGATTAAADPQTPTALQTDNTSASSPSTQAAPSAAPKHAAPQHHSTAAQPAPRASQAGPDSITSIPASVIPSGRTVTYSAASKPAPSTTTAPTAPSSSTQTASTTSSSSNSGSSSGSTATTPPATPPASTPPATTAPSTPPPQQLCLLIVCLG</sequence>
<dbReference type="STRING" id="310780.SAMN05216267_1009167"/>
<feature type="compositionally biased region" description="Low complexity" evidence="1">
    <location>
        <begin position="282"/>
        <end position="325"/>
    </location>
</feature>
<dbReference type="OrthoDB" id="3855728at2"/>
<feature type="region of interest" description="Disordered" evidence="1">
    <location>
        <begin position="199"/>
        <end position="345"/>
    </location>
</feature>
<dbReference type="RefSeq" id="WP_143080526.1">
    <property type="nucleotide sequence ID" value="NZ_FODD01000009.1"/>
</dbReference>
<dbReference type="EMBL" id="FODD01000009">
    <property type="protein sequence ID" value="SEN75601.1"/>
    <property type="molecule type" value="Genomic_DNA"/>
</dbReference>